<evidence type="ECO:0000313" key="8">
    <source>
        <dbReference type="EMBL" id="KAF7187500.1"/>
    </source>
</evidence>
<feature type="transmembrane region" description="Helical" evidence="7">
    <location>
        <begin position="180"/>
        <end position="200"/>
    </location>
</feature>
<evidence type="ECO:0000256" key="4">
    <source>
        <dbReference type="ARBA" id="ARBA00023136"/>
    </source>
</evidence>
<feature type="transmembrane region" description="Helical" evidence="7">
    <location>
        <begin position="212"/>
        <end position="232"/>
    </location>
</feature>
<evidence type="ECO:0000256" key="7">
    <source>
        <dbReference type="SAM" id="Phobius"/>
    </source>
</evidence>
<keyword evidence="3 7" id="KW-1133">Transmembrane helix</keyword>
<evidence type="ECO:0000256" key="2">
    <source>
        <dbReference type="ARBA" id="ARBA00022692"/>
    </source>
</evidence>
<feature type="non-terminal residue" evidence="8">
    <location>
        <position position="813"/>
    </location>
</feature>
<dbReference type="PANTHER" id="PTHR11785:SF532">
    <property type="entry name" value="TRANSPORTER, PUTATIVE (EUROFUNG)-RELATED"/>
    <property type="match status" value="1"/>
</dbReference>
<sequence length="813" mass="90518">MAPTAGEFPDDRSPLLSSTSSVSQYKAIEHVERHEAEQNDAKLSPADVEADVIPETSVLGRNLSWNGAYILTISRVLGSGIFATPGVILAAVGSPGLSLALWVIGAILAYFGMAIMLEYGCMLPRSGGEKVYLEFTYRKPKYLVTILIATQAILFGLTASNCIVFAQYTLFALGVEGTELVRKTLALGLLTAITVVHTCFMKTGIRIQNFLGWIKIVLIVFMIFSGLFVVLFRHDQRSTENVHLEKPSTDSLDWTWHGFWAGSIWSWGAIATSILKVFYSFAGLNNVNNVLNEVKDPVRTLRSVAITTLTTACGLYLLVNIAYFLVVPLEEIKTSGELVAALFFERVFGDAVGRQILPIMVAISAAGNVMVVVFAYARLKQELARTGLMPSPRLLSSNAPFGSPIGGLIIHYIPTALILTIPHGDVYSFVLEAEGYIGQLLSVLIAIGLLRLRWQRPDLERPYRAWLPGVLIRLIIAFALIVAPSFPSEAQRAKGILGSAAYALIGISVDFRPSAPAVVTKDKKVEKHDVHTTLNFHKDNEDGSPPRPTYVGKPETYERPHTTENVTIHDVTGDEDKYTLDSHGFQFVPSVSIEKDFLNEDQIKDQYYKEVDQILKDVTGASRTFIFDHTIRRQVQDTREKQDQESEEKPPVSLRGPVRRVHIDQSYSAALSRVPFHLPEEADTLLKGRVQLINVWRPIKTVRRDPLTVAQAQTVEEKDLVPVGLIYEKRKGETLSVRYDEKQKWFYKHHQTPEEALLIKCFDNRAGVGSDSKYAERAKRVPHSAFEVPGTEEEEGRESIEVRALVFHEGDVE</sequence>
<evidence type="ECO:0000256" key="6">
    <source>
        <dbReference type="SAM" id="MobiDB-lite"/>
    </source>
</evidence>
<protein>
    <submittedName>
        <fullName evidence="8">Low-affinity methionine permease</fullName>
    </submittedName>
</protein>
<dbReference type="InterPro" id="IPR002293">
    <property type="entry name" value="AA/rel_permease1"/>
</dbReference>
<dbReference type="Pfam" id="PF13520">
    <property type="entry name" value="AA_permease_2"/>
    <property type="match status" value="1"/>
</dbReference>
<feature type="transmembrane region" description="Helical" evidence="7">
    <location>
        <begin position="304"/>
        <end position="326"/>
    </location>
</feature>
<feature type="region of interest" description="Disordered" evidence="6">
    <location>
        <begin position="1"/>
        <end position="21"/>
    </location>
</feature>
<dbReference type="OrthoDB" id="5982228at2759"/>
<feature type="compositionally biased region" description="Basic and acidic residues" evidence="6">
    <location>
        <begin position="635"/>
        <end position="650"/>
    </location>
</feature>
<name>A0A8H6R8Y8_9PEZI</name>
<feature type="transmembrane region" description="Helical" evidence="7">
    <location>
        <begin position="99"/>
        <end position="121"/>
    </location>
</feature>
<feature type="transmembrane region" description="Helical" evidence="7">
    <location>
        <begin position="436"/>
        <end position="454"/>
    </location>
</feature>
<dbReference type="GO" id="GO:0015179">
    <property type="term" value="F:L-amino acid transmembrane transporter activity"/>
    <property type="evidence" value="ECO:0007669"/>
    <property type="project" value="TreeGrafter"/>
</dbReference>
<evidence type="ECO:0000313" key="9">
    <source>
        <dbReference type="Proteomes" id="UP000660729"/>
    </source>
</evidence>
<feature type="transmembrane region" description="Helical" evidence="7">
    <location>
        <begin position="264"/>
        <end position="284"/>
    </location>
</feature>
<feature type="transmembrane region" description="Helical" evidence="7">
    <location>
        <begin position="142"/>
        <end position="168"/>
    </location>
</feature>
<dbReference type="InterPro" id="IPR050598">
    <property type="entry name" value="AminoAcid_Transporter"/>
</dbReference>
<dbReference type="GO" id="GO:0016020">
    <property type="term" value="C:membrane"/>
    <property type="evidence" value="ECO:0007669"/>
    <property type="project" value="UniProtKB-SubCell"/>
</dbReference>
<comment type="caution">
    <text evidence="8">The sequence shown here is derived from an EMBL/GenBank/DDBJ whole genome shotgun (WGS) entry which is preliminary data.</text>
</comment>
<dbReference type="EMBL" id="JABCIY010000227">
    <property type="protein sequence ID" value="KAF7187500.1"/>
    <property type="molecule type" value="Genomic_DNA"/>
</dbReference>
<evidence type="ECO:0000256" key="3">
    <source>
        <dbReference type="ARBA" id="ARBA00022989"/>
    </source>
</evidence>
<feature type="transmembrane region" description="Helical" evidence="7">
    <location>
        <begin position="398"/>
        <end position="421"/>
    </location>
</feature>
<proteinExistence type="inferred from homology"/>
<reference evidence="8" key="1">
    <citation type="submission" date="2020-04" db="EMBL/GenBank/DDBJ databases">
        <title>Draft genome resource of the tomato pathogen Pseudocercospora fuligena.</title>
        <authorList>
            <person name="Zaccaron A."/>
        </authorList>
    </citation>
    <scope>NUCLEOTIDE SEQUENCE</scope>
    <source>
        <strain evidence="8">PF001</strain>
    </source>
</reference>
<accession>A0A8H6R8Y8</accession>
<comment type="similarity">
    <text evidence="5">Belongs to the asaB hydroxylase/desaturase family.</text>
</comment>
<comment type="subcellular location">
    <subcellularLocation>
        <location evidence="1">Membrane</location>
        <topology evidence="1">Multi-pass membrane protein</topology>
    </subcellularLocation>
</comment>
<dbReference type="NCBIfam" id="NF041278">
    <property type="entry name" value="CmcJ_NvfI_EfuI"/>
    <property type="match status" value="1"/>
</dbReference>
<dbReference type="Gene3D" id="1.20.1740.10">
    <property type="entry name" value="Amino acid/polyamine transporter I"/>
    <property type="match status" value="1"/>
</dbReference>
<keyword evidence="9" id="KW-1185">Reference proteome</keyword>
<keyword evidence="2 7" id="KW-0812">Transmembrane</keyword>
<dbReference type="Proteomes" id="UP000660729">
    <property type="component" value="Unassembled WGS sequence"/>
</dbReference>
<dbReference type="PANTHER" id="PTHR11785">
    <property type="entry name" value="AMINO ACID TRANSPORTER"/>
    <property type="match status" value="1"/>
</dbReference>
<dbReference type="InterPro" id="IPR044053">
    <property type="entry name" value="AsaB-like"/>
</dbReference>
<dbReference type="GO" id="GO:0016491">
    <property type="term" value="F:oxidoreductase activity"/>
    <property type="evidence" value="ECO:0007669"/>
    <property type="project" value="InterPro"/>
</dbReference>
<evidence type="ECO:0000256" key="1">
    <source>
        <dbReference type="ARBA" id="ARBA00004141"/>
    </source>
</evidence>
<feature type="region of interest" description="Disordered" evidence="6">
    <location>
        <begin position="635"/>
        <end position="656"/>
    </location>
</feature>
<feature type="transmembrane region" description="Helical" evidence="7">
    <location>
        <begin position="68"/>
        <end position="93"/>
    </location>
</feature>
<organism evidence="8 9">
    <name type="scientific">Pseudocercospora fuligena</name>
    <dbReference type="NCBI Taxonomy" id="685502"/>
    <lineage>
        <taxon>Eukaryota</taxon>
        <taxon>Fungi</taxon>
        <taxon>Dikarya</taxon>
        <taxon>Ascomycota</taxon>
        <taxon>Pezizomycotina</taxon>
        <taxon>Dothideomycetes</taxon>
        <taxon>Dothideomycetidae</taxon>
        <taxon>Mycosphaerellales</taxon>
        <taxon>Mycosphaerellaceae</taxon>
        <taxon>Pseudocercospora</taxon>
    </lineage>
</organism>
<feature type="transmembrane region" description="Helical" evidence="7">
    <location>
        <begin position="356"/>
        <end position="377"/>
    </location>
</feature>
<dbReference type="AlphaFoldDB" id="A0A8H6R8Y8"/>
<gene>
    <name evidence="8" type="ORF">HII31_11124</name>
</gene>
<keyword evidence="4 7" id="KW-0472">Membrane</keyword>
<feature type="transmembrane region" description="Helical" evidence="7">
    <location>
        <begin position="466"/>
        <end position="486"/>
    </location>
</feature>
<evidence type="ECO:0000256" key="5">
    <source>
        <dbReference type="ARBA" id="ARBA00023604"/>
    </source>
</evidence>